<keyword evidence="2" id="KW-1185">Reference proteome</keyword>
<reference evidence="1 2" key="1">
    <citation type="journal article" date="2015" name="Sci. Rep.">
        <title>The power of single molecule real-time sequencing technology in the de novo assembly of a eukaryotic genome.</title>
        <authorList>
            <person name="Sakai H."/>
            <person name="Naito K."/>
            <person name="Ogiso-Tanaka E."/>
            <person name="Takahashi Y."/>
            <person name="Iseki K."/>
            <person name="Muto C."/>
            <person name="Satou K."/>
            <person name="Teruya K."/>
            <person name="Shiroma A."/>
            <person name="Shimoji M."/>
            <person name="Hirano T."/>
            <person name="Itoh T."/>
            <person name="Kaga A."/>
            <person name="Tomooka N."/>
        </authorList>
    </citation>
    <scope>NUCLEOTIDE SEQUENCE [LARGE SCALE GENOMIC DNA]</scope>
    <source>
        <strain evidence="2">cv. Shumari</strain>
    </source>
</reference>
<evidence type="ECO:0000313" key="1">
    <source>
        <dbReference type="EMBL" id="BAT91090.1"/>
    </source>
</evidence>
<accession>A0A0S3SE36</accession>
<protein>
    <submittedName>
        <fullName evidence="1">Uncharacterized protein</fullName>
    </submittedName>
</protein>
<proteinExistence type="predicted"/>
<evidence type="ECO:0000313" key="2">
    <source>
        <dbReference type="Proteomes" id="UP000291084"/>
    </source>
</evidence>
<dbReference type="Proteomes" id="UP000291084">
    <property type="component" value="Chromosome 6"/>
</dbReference>
<gene>
    <name evidence="1" type="primary">Vigan.06G239600</name>
    <name evidence="1" type="ORF">VIGAN_06239600</name>
</gene>
<name>A0A0S3SE36_PHAAN</name>
<sequence>RRLVLSLHERARSGMIRRGFYIVVPSLFANLEIDGDDVCISSTMKKMMLQRRRCLLAIYNGSRAYSLGSSSSWRRQR</sequence>
<dbReference type="AlphaFoldDB" id="A0A0S3SE36"/>
<feature type="non-terminal residue" evidence="1">
    <location>
        <position position="1"/>
    </location>
</feature>
<dbReference type="EMBL" id="AP015039">
    <property type="protein sequence ID" value="BAT91090.1"/>
    <property type="molecule type" value="Genomic_DNA"/>
</dbReference>
<organism evidence="1 2">
    <name type="scientific">Vigna angularis var. angularis</name>
    <dbReference type="NCBI Taxonomy" id="157739"/>
    <lineage>
        <taxon>Eukaryota</taxon>
        <taxon>Viridiplantae</taxon>
        <taxon>Streptophyta</taxon>
        <taxon>Embryophyta</taxon>
        <taxon>Tracheophyta</taxon>
        <taxon>Spermatophyta</taxon>
        <taxon>Magnoliopsida</taxon>
        <taxon>eudicotyledons</taxon>
        <taxon>Gunneridae</taxon>
        <taxon>Pentapetalae</taxon>
        <taxon>rosids</taxon>
        <taxon>fabids</taxon>
        <taxon>Fabales</taxon>
        <taxon>Fabaceae</taxon>
        <taxon>Papilionoideae</taxon>
        <taxon>50 kb inversion clade</taxon>
        <taxon>NPAAA clade</taxon>
        <taxon>indigoferoid/millettioid clade</taxon>
        <taxon>Phaseoleae</taxon>
        <taxon>Vigna</taxon>
    </lineage>
</organism>